<accession>A0A1I1S8G0</accession>
<dbReference type="InterPro" id="IPR013785">
    <property type="entry name" value="Aldolase_TIM"/>
</dbReference>
<dbReference type="InterPro" id="IPR000771">
    <property type="entry name" value="FBA_II"/>
</dbReference>
<gene>
    <name evidence="1" type="ORF">SAMN05660831_01607</name>
</gene>
<evidence type="ECO:0000313" key="1">
    <source>
        <dbReference type="EMBL" id="SFD42642.1"/>
    </source>
</evidence>
<dbReference type="Proteomes" id="UP000198611">
    <property type="component" value="Unassembled WGS sequence"/>
</dbReference>
<dbReference type="Gene3D" id="3.20.20.70">
    <property type="entry name" value="Aldolase class I"/>
    <property type="match status" value="1"/>
</dbReference>
<dbReference type="GO" id="GO:0005975">
    <property type="term" value="P:carbohydrate metabolic process"/>
    <property type="evidence" value="ECO:0007669"/>
    <property type="project" value="InterPro"/>
</dbReference>
<dbReference type="AlphaFoldDB" id="A0A1I1S8G0"/>
<name>A0A1I1S8G0_9GAMM</name>
<reference evidence="1 2" key="1">
    <citation type="submission" date="2016-10" db="EMBL/GenBank/DDBJ databases">
        <authorList>
            <person name="de Groot N.N."/>
        </authorList>
    </citation>
    <scope>NUCLEOTIDE SEQUENCE [LARGE SCALE GENOMIC DNA]</scope>
    <source>
        <strain evidence="1 2">HL3</strain>
    </source>
</reference>
<dbReference type="OrthoDB" id="9803995at2"/>
<dbReference type="STRING" id="1123397.SAMN05660831_01607"/>
<dbReference type="EMBL" id="FOMJ01000005">
    <property type="protein sequence ID" value="SFD42642.1"/>
    <property type="molecule type" value="Genomic_DNA"/>
</dbReference>
<dbReference type="GO" id="GO:0016832">
    <property type="term" value="F:aldehyde-lyase activity"/>
    <property type="evidence" value="ECO:0007669"/>
    <property type="project" value="InterPro"/>
</dbReference>
<proteinExistence type="predicted"/>
<evidence type="ECO:0000313" key="2">
    <source>
        <dbReference type="Proteomes" id="UP000198611"/>
    </source>
</evidence>
<sequence>MPAVELGDMLGHARCHGYAVGAFTVPGLEVARGVLAAAERARAPVILTVDPGTDEEAALESLLAGLVTAVDAASVPAAILYGPVSDARAVRRAARLGCGGVLARPPEGEFTATVAALREQVAEASTCRLTVIACPQPDESGRTPAAEATALCQRTGSHALEVAITGAPGEGRRARTDYSRLRQLGEATECPLVVPADGTDTDDRIRRMVAQGAAQIGFSEGVSRTAAEALRATAPAYEHLGRAVRDAVSAWSGERMRTMGSAGRAAEVQSRCRERRAVEELLIQDAAPSEALEQTVRAGEATLRAAPGVRAVYGYRVGGAQGESQVVWRVELCHPAAREEFGAHLRHLPGERIRHLPLEPAGACAQAQATEEAPDHVLAGSNG</sequence>
<organism evidence="1 2">
    <name type="scientific">Thiohalospira halophila DSM 15071</name>
    <dbReference type="NCBI Taxonomy" id="1123397"/>
    <lineage>
        <taxon>Bacteria</taxon>
        <taxon>Pseudomonadati</taxon>
        <taxon>Pseudomonadota</taxon>
        <taxon>Gammaproteobacteria</taxon>
        <taxon>Thiohalospirales</taxon>
        <taxon>Thiohalospiraceae</taxon>
        <taxon>Thiohalospira</taxon>
    </lineage>
</organism>
<keyword evidence="2" id="KW-1185">Reference proteome</keyword>
<dbReference type="RefSeq" id="WP_093428255.1">
    <property type="nucleotide sequence ID" value="NZ_FOMJ01000005.1"/>
</dbReference>
<protein>
    <submittedName>
        <fullName evidence="1">Fructose-bisphosphate aldolase, class II</fullName>
    </submittedName>
</protein>
<dbReference type="Pfam" id="PF01116">
    <property type="entry name" value="F_bP_aldolase"/>
    <property type="match status" value="1"/>
</dbReference>
<dbReference type="SUPFAM" id="SSF51569">
    <property type="entry name" value="Aldolase"/>
    <property type="match status" value="1"/>
</dbReference>
<dbReference type="GO" id="GO:0008270">
    <property type="term" value="F:zinc ion binding"/>
    <property type="evidence" value="ECO:0007669"/>
    <property type="project" value="InterPro"/>
</dbReference>